<name>A0ACC3N460_9PEZI</name>
<evidence type="ECO:0000313" key="1">
    <source>
        <dbReference type="EMBL" id="KAK3709695.1"/>
    </source>
</evidence>
<keyword evidence="2" id="KW-1185">Reference proteome</keyword>
<protein>
    <submittedName>
        <fullName evidence="1">Uncharacterized protein</fullName>
    </submittedName>
</protein>
<reference evidence="1" key="1">
    <citation type="submission" date="2023-07" db="EMBL/GenBank/DDBJ databases">
        <title>Black Yeasts Isolated from many extreme environments.</title>
        <authorList>
            <person name="Coleine C."/>
            <person name="Stajich J.E."/>
            <person name="Selbmann L."/>
        </authorList>
    </citation>
    <scope>NUCLEOTIDE SEQUENCE</scope>
    <source>
        <strain evidence="1">CCFEE 5714</strain>
    </source>
</reference>
<dbReference type="Proteomes" id="UP001281147">
    <property type="component" value="Unassembled WGS sequence"/>
</dbReference>
<comment type="caution">
    <text evidence="1">The sequence shown here is derived from an EMBL/GenBank/DDBJ whole genome shotgun (WGS) entry which is preliminary data.</text>
</comment>
<sequence length="306" mass="34795">MYYPNCTLPSESVSYVAAPNVRSTLDIVWSLLATIIACTNSVLHLSVPEQRQGRDPGWQGDIKWSWRRLRKSLRWTIIIILAPEYVLASSVEYWFDARRQMQQIHRSVPPTVNTWTMVHMLFADMGGFVIRTSNFDLDEENPHQEPVTGSSTYEARNGEHHAERSVALTDSFGHRSTQMSLLNNNSDSRTWVGYPEVFTQQEASIQMDSAARSEDADNSRERFNNGSSQREDAEEQVERQTSGSNGERVAPHARHSPPKLLHLDAYTVRCAIEESILSPDIPTTEEIMDKSKSDLFTKLLTLIQII</sequence>
<accession>A0ACC3N460</accession>
<evidence type="ECO:0000313" key="2">
    <source>
        <dbReference type="Proteomes" id="UP001281147"/>
    </source>
</evidence>
<proteinExistence type="predicted"/>
<gene>
    <name evidence="1" type="ORF">LTR37_010722</name>
</gene>
<organism evidence="1 2">
    <name type="scientific">Vermiconidia calcicola</name>
    <dbReference type="NCBI Taxonomy" id="1690605"/>
    <lineage>
        <taxon>Eukaryota</taxon>
        <taxon>Fungi</taxon>
        <taxon>Dikarya</taxon>
        <taxon>Ascomycota</taxon>
        <taxon>Pezizomycotina</taxon>
        <taxon>Dothideomycetes</taxon>
        <taxon>Dothideomycetidae</taxon>
        <taxon>Mycosphaerellales</taxon>
        <taxon>Extremaceae</taxon>
        <taxon>Vermiconidia</taxon>
    </lineage>
</organism>
<dbReference type="EMBL" id="JAUTXU010000090">
    <property type="protein sequence ID" value="KAK3709695.1"/>
    <property type="molecule type" value="Genomic_DNA"/>
</dbReference>